<keyword evidence="1" id="KW-0472">Membrane</keyword>
<dbReference type="AlphaFoldDB" id="A0A7G9S1P9"/>
<gene>
    <name evidence="2" type="ORF">H9L01_05295</name>
</gene>
<dbReference type="KEGG" id="eio:H9L01_05295"/>
<reference evidence="2 3" key="1">
    <citation type="submission" date="2020-08" db="EMBL/GenBank/DDBJ databases">
        <title>Genome sequence of Erysipelothrix inopinata DSM 15511T.</title>
        <authorList>
            <person name="Hyun D.-W."/>
            <person name="Bae J.-W."/>
        </authorList>
    </citation>
    <scope>NUCLEOTIDE SEQUENCE [LARGE SCALE GENOMIC DNA]</scope>
    <source>
        <strain evidence="2 3">DSM 15511</strain>
    </source>
</reference>
<keyword evidence="1" id="KW-1133">Transmembrane helix</keyword>
<keyword evidence="3" id="KW-1185">Reference proteome</keyword>
<dbReference type="Proteomes" id="UP000515928">
    <property type="component" value="Chromosome"/>
</dbReference>
<evidence type="ECO:0000313" key="3">
    <source>
        <dbReference type="Proteomes" id="UP000515928"/>
    </source>
</evidence>
<accession>A0A7G9S1P9</accession>
<dbReference type="RefSeq" id="WP_187534967.1">
    <property type="nucleotide sequence ID" value="NZ_CBCSHU010000012.1"/>
</dbReference>
<proteinExistence type="predicted"/>
<name>A0A7G9S1P9_9FIRM</name>
<evidence type="ECO:0000256" key="1">
    <source>
        <dbReference type="SAM" id="Phobius"/>
    </source>
</evidence>
<protein>
    <submittedName>
        <fullName evidence="2">Uncharacterized protein</fullName>
    </submittedName>
</protein>
<feature type="transmembrane region" description="Helical" evidence="1">
    <location>
        <begin position="82"/>
        <end position="99"/>
    </location>
</feature>
<keyword evidence="1" id="KW-0812">Transmembrane</keyword>
<dbReference type="EMBL" id="CP060715">
    <property type="protein sequence ID" value="QNN61774.1"/>
    <property type="molecule type" value="Genomic_DNA"/>
</dbReference>
<evidence type="ECO:0000313" key="2">
    <source>
        <dbReference type="EMBL" id="QNN61774.1"/>
    </source>
</evidence>
<organism evidence="2 3">
    <name type="scientific">Erysipelothrix inopinata</name>
    <dbReference type="NCBI Taxonomy" id="225084"/>
    <lineage>
        <taxon>Bacteria</taxon>
        <taxon>Bacillati</taxon>
        <taxon>Bacillota</taxon>
        <taxon>Erysipelotrichia</taxon>
        <taxon>Erysipelotrichales</taxon>
        <taxon>Erysipelotrichaceae</taxon>
        <taxon>Erysipelothrix</taxon>
    </lineage>
</organism>
<sequence>MKRNGVLSKVKKILLGICLYLTILSNQVYAEENQWVLEAPLKLQTSDVLILDSNREDEEPIVLGTSKKPKEENRESTIVGETVYLIINLIIVIGIIVYTRKVRNKR</sequence>